<gene>
    <name evidence="12" type="ORF">OB960_20330</name>
</gene>
<feature type="region of interest" description="Disordered" evidence="9">
    <location>
        <begin position="285"/>
        <end position="311"/>
    </location>
</feature>
<dbReference type="Pfam" id="PF08447">
    <property type="entry name" value="PAS_3"/>
    <property type="match status" value="1"/>
</dbReference>
<evidence type="ECO:0000256" key="4">
    <source>
        <dbReference type="ARBA" id="ARBA00022679"/>
    </source>
</evidence>
<feature type="domain" description="PAS" evidence="10">
    <location>
        <begin position="180"/>
        <end position="222"/>
    </location>
</feature>
<dbReference type="InterPro" id="IPR003018">
    <property type="entry name" value="GAF"/>
</dbReference>
<feature type="domain" description="PAC" evidence="11">
    <location>
        <begin position="528"/>
        <end position="579"/>
    </location>
</feature>
<dbReference type="GO" id="GO:0006355">
    <property type="term" value="P:regulation of DNA-templated transcription"/>
    <property type="evidence" value="ECO:0007669"/>
    <property type="project" value="InterPro"/>
</dbReference>
<dbReference type="Pfam" id="PF15915">
    <property type="entry name" value="BAT"/>
    <property type="match status" value="1"/>
</dbReference>
<evidence type="ECO:0000256" key="2">
    <source>
        <dbReference type="ARBA" id="ARBA00012438"/>
    </source>
</evidence>
<dbReference type="InterPro" id="IPR013655">
    <property type="entry name" value="PAS_fold_3"/>
</dbReference>
<comment type="catalytic activity">
    <reaction evidence="1">
        <text>ATP + protein L-histidine = ADP + protein N-phospho-L-histidine.</text>
        <dbReference type="EC" id="2.7.13.3"/>
    </reaction>
</comment>
<keyword evidence="5" id="KW-0418">Kinase</keyword>
<dbReference type="Pfam" id="PF08448">
    <property type="entry name" value="PAS_4"/>
    <property type="match status" value="2"/>
</dbReference>
<protein>
    <recommendedName>
        <fullName evidence="2">histidine kinase</fullName>
        <ecNumber evidence="2">2.7.13.3</ecNumber>
    </recommendedName>
</protein>
<dbReference type="SMART" id="SM00091">
    <property type="entry name" value="PAS"/>
    <property type="match status" value="4"/>
</dbReference>
<dbReference type="InterPro" id="IPR000700">
    <property type="entry name" value="PAS-assoc_C"/>
</dbReference>
<dbReference type="InterPro" id="IPR007050">
    <property type="entry name" value="HTH_bacterioopsin"/>
</dbReference>
<evidence type="ECO:0000259" key="10">
    <source>
        <dbReference type="PROSITE" id="PS50112"/>
    </source>
</evidence>
<dbReference type="NCBIfam" id="TIGR00229">
    <property type="entry name" value="sensory_box"/>
    <property type="match status" value="3"/>
</dbReference>
<dbReference type="SUPFAM" id="SSF55781">
    <property type="entry name" value="GAF domain-like"/>
    <property type="match status" value="2"/>
</dbReference>
<dbReference type="EMBL" id="JAOPKA010000018">
    <property type="protein sequence ID" value="MCU4743736.1"/>
    <property type="molecule type" value="Genomic_DNA"/>
</dbReference>
<dbReference type="InterPro" id="IPR000014">
    <property type="entry name" value="PAS"/>
</dbReference>
<organism evidence="12 13">
    <name type="scientific">Natronoglomus mannanivorans</name>
    <dbReference type="NCBI Taxonomy" id="2979990"/>
    <lineage>
        <taxon>Archaea</taxon>
        <taxon>Methanobacteriati</taxon>
        <taxon>Methanobacteriota</taxon>
        <taxon>Stenosarchaea group</taxon>
        <taxon>Halobacteria</taxon>
        <taxon>Halobacteriales</taxon>
        <taxon>Natrialbaceae</taxon>
        <taxon>Natronoglomus</taxon>
    </lineage>
</organism>
<evidence type="ECO:0000259" key="11">
    <source>
        <dbReference type="PROSITE" id="PS50113"/>
    </source>
</evidence>
<dbReference type="InterPro" id="IPR001610">
    <property type="entry name" value="PAC"/>
</dbReference>
<feature type="compositionally biased region" description="Basic and acidic residues" evidence="9">
    <location>
        <begin position="294"/>
        <end position="311"/>
    </location>
</feature>
<dbReference type="Pfam" id="PF13185">
    <property type="entry name" value="GAF_2"/>
    <property type="match status" value="1"/>
</dbReference>
<feature type="domain" description="PAC" evidence="11">
    <location>
        <begin position="658"/>
        <end position="710"/>
    </location>
</feature>
<dbReference type="Pfam" id="PF01590">
    <property type="entry name" value="GAF"/>
    <property type="match status" value="1"/>
</dbReference>
<keyword evidence="3" id="KW-0597">Phosphoprotein</keyword>
<dbReference type="Gene3D" id="3.30.450.20">
    <property type="entry name" value="PAS domain"/>
    <property type="match status" value="4"/>
</dbReference>
<evidence type="ECO:0000313" key="13">
    <source>
        <dbReference type="Proteomes" id="UP001321018"/>
    </source>
</evidence>
<evidence type="ECO:0000256" key="3">
    <source>
        <dbReference type="ARBA" id="ARBA00022553"/>
    </source>
</evidence>
<dbReference type="AlphaFoldDB" id="A0AAP3E3K1"/>
<dbReference type="InterPro" id="IPR013767">
    <property type="entry name" value="PAS_fold"/>
</dbReference>
<dbReference type="InterPro" id="IPR029016">
    <property type="entry name" value="GAF-like_dom_sf"/>
</dbReference>
<dbReference type="Gene3D" id="3.30.450.40">
    <property type="match status" value="2"/>
</dbReference>
<keyword evidence="4" id="KW-0808">Transferase</keyword>
<dbReference type="PROSITE" id="PS50112">
    <property type="entry name" value="PAS"/>
    <property type="match status" value="3"/>
</dbReference>
<dbReference type="CDD" id="cd00130">
    <property type="entry name" value="PAS"/>
    <property type="match status" value="4"/>
</dbReference>
<dbReference type="Pfam" id="PF00989">
    <property type="entry name" value="PAS"/>
    <property type="match status" value="1"/>
</dbReference>
<sequence>MPPSSDREHELRTQGSPQEFVADLSRRALETDDLESLLDDASAGVATVLGTDYCSVFELVDDRRLRLREGAGWSRVGSQTIPADGRSQVGYTLRTQEPVVVEDLRTDDRVAGCELSTSCGIVSGVTAVVGPIDDPWGVLGVQTTTRRAFTEAEISVLRTVANVLASAVETLDAERSLDGETALKDRILETTPVGIVGIDDGGEIQFVNERAEQLLDRSREEITSSAYDDPQWGLTDAAGDPLEGGEMPFERVVDAGAEFVEETVGLLRPDGQRVWLSVDGVPLDTGSTTNLEAPRAETEAEADIQREADDTDRRTGAVFTLTDITEQRRLETEFEEMLGRVSDAFCAVDDEFRFVHVNERAEDLLEHSEAELLGECLWDVFPEAAEEPIVRENFHAALDSQEPTSYEVYYDPLEFLVEATLYPSETGVSVYFSDITDQKERERSLREEHDLVERIVETTPVGIVTLGADGSFDRVNDRAEAIVGYTADDFEGIEQALEALETVTPAGEPYPVDEHPVHRVFVEEETVHDVEAGITRSDGQRVWLSVSGTPLRVDGRDAGAVITFADVTEQREAKRALRERERQLSTVMSNIPGLIYRCRNEPGWPMEFVSEGCTELTGYDRDAFECNEVQFGEDVIVEEDRDRLWEEIQTSVDGREPFTVTYRIETADGDRRWVREKGRGIFDEDGSLESLEGVIIDVTERKEFERELERNRAELERLNRINELVQEIVRRLVTERSRAEVERTVCDRLAASEFYEMAWIGDRSVAGETDTSAWAGVDEETATTIIDACAETTDTRGLVQRTLETRQVQVVECIDIEADDACCRRLRDTDVESVLAVPIQYRETLYGALVICADRADAFDERGRTILEKFGDTLGFAITATERKEALVTDERVELEIRVRDPDPDHFLFTVTADTKAALTIQGVVSHASDSYLVYATTDGAAERLLERAADSPEIDRARLVEEYDDESLLEFVSTVPAMITTLAEYGGTVTTATAEDRGATLTVMLPSSVNVRAVVDAFQTAYPNSSVLTKRTVNRSARTRQGVRTAFLGRLTDKQRESLRAAYLSGYYDRPRATNGSELSEALGVSPSTFHQHRQAGLRKLLAATFDSRE</sequence>
<reference evidence="12" key="1">
    <citation type="submission" date="2022-09" db="EMBL/GenBank/DDBJ databases">
        <title>Enrichment on poylsaccharides allowed isolation of novel metabolic and taxonomic groups of Haloarchaea.</title>
        <authorList>
            <person name="Sorokin D.Y."/>
            <person name="Elcheninov A.G."/>
            <person name="Khizhniak T.V."/>
            <person name="Kolganova T.V."/>
            <person name="Kublanov I.V."/>
        </authorList>
    </citation>
    <scope>NUCLEOTIDE SEQUENCE</scope>
    <source>
        <strain evidence="12">AArc-xg1-1</strain>
    </source>
</reference>
<dbReference type="PROSITE" id="PS50113">
    <property type="entry name" value="PAC"/>
    <property type="match status" value="2"/>
</dbReference>
<comment type="caution">
    <text evidence="12">The sequence shown here is derived from an EMBL/GenBank/DDBJ whole genome shotgun (WGS) entry which is preliminary data.</text>
</comment>
<name>A0AAP3E3K1_9EURY</name>
<dbReference type="InterPro" id="IPR013656">
    <property type="entry name" value="PAS_4"/>
</dbReference>
<keyword evidence="7" id="KW-0804">Transcription</keyword>
<dbReference type="InterPro" id="IPR052162">
    <property type="entry name" value="Sensor_kinase/Photoreceptor"/>
</dbReference>
<evidence type="ECO:0000256" key="5">
    <source>
        <dbReference type="ARBA" id="ARBA00022777"/>
    </source>
</evidence>
<evidence type="ECO:0000313" key="12">
    <source>
        <dbReference type="EMBL" id="MCU4743736.1"/>
    </source>
</evidence>
<evidence type="ECO:0000256" key="9">
    <source>
        <dbReference type="SAM" id="MobiDB-lite"/>
    </source>
</evidence>
<dbReference type="RefSeq" id="WP_338005551.1">
    <property type="nucleotide sequence ID" value="NZ_JAOPKA010000018.1"/>
</dbReference>
<dbReference type="PANTHER" id="PTHR43304:SF1">
    <property type="entry name" value="PAC DOMAIN-CONTAINING PROTEIN"/>
    <property type="match status" value="1"/>
</dbReference>
<proteinExistence type="predicted"/>
<dbReference type="SUPFAM" id="SSF55785">
    <property type="entry name" value="PYP-like sensor domain (PAS domain)"/>
    <property type="match status" value="4"/>
</dbReference>
<dbReference type="InterPro" id="IPR031803">
    <property type="entry name" value="BAT_GAF/HTH-assoc"/>
</dbReference>
<dbReference type="Pfam" id="PF04967">
    <property type="entry name" value="HTH_10"/>
    <property type="match status" value="1"/>
</dbReference>
<feature type="domain" description="PAS" evidence="10">
    <location>
        <begin position="330"/>
        <end position="401"/>
    </location>
</feature>
<keyword evidence="6" id="KW-0805">Transcription regulation</keyword>
<evidence type="ECO:0000256" key="1">
    <source>
        <dbReference type="ARBA" id="ARBA00000085"/>
    </source>
</evidence>
<accession>A0AAP3E3K1</accession>
<dbReference type="SMART" id="SM00086">
    <property type="entry name" value="PAC"/>
    <property type="match status" value="3"/>
</dbReference>
<dbReference type="SMART" id="SM00065">
    <property type="entry name" value="GAF"/>
    <property type="match status" value="2"/>
</dbReference>
<evidence type="ECO:0000256" key="7">
    <source>
        <dbReference type="ARBA" id="ARBA00023163"/>
    </source>
</evidence>
<dbReference type="PANTHER" id="PTHR43304">
    <property type="entry name" value="PHYTOCHROME-LIKE PROTEIN CPH1"/>
    <property type="match status" value="1"/>
</dbReference>
<keyword evidence="8" id="KW-0175">Coiled coil</keyword>
<dbReference type="EC" id="2.7.13.3" evidence="2"/>
<dbReference type="InterPro" id="IPR035965">
    <property type="entry name" value="PAS-like_dom_sf"/>
</dbReference>
<feature type="coiled-coil region" evidence="8">
    <location>
        <begin position="701"/>
        <end position="728"/>
    </location>
</feature>
<feature type="domain" description="PAS" evidence="10">
    <location>
        <begin position="448"/>
        <end position="492"/>
    </location>
</feature>
<dbReference type="Proteomes" id="UP001321018">
    <property type="component" value="Unassembled WGS sequence"/>
</dbReference>
<dbReference type="GO" id="GO:0004673">
    <property type="term" value="F:protein histidine kinase activity"/>
    <property type="evidence" value="ECO:0007669"/>
    <property type="project" value="UniProtKB-EC"/>
</dbReference>
<evidence type="ECO:0000256" key="8">
    <source>
        <dbReference type="SAM" id="Coils"/>
    </source>
</evidence>
<evidence type="ECO:0000256" key="6">
    <source>
        <dbReference type="ARBA" id="ARBA00023015"/>
    </source>
</evidence>